<feature type="compositionally biased region" description="Basic and acidic residues" evidence="6">
    <location>
        <begin position="290"/>
        <end position="301"/>
    </location>
</feature>
<dbReference type="EMBL" id="JARO02001256">
    <property type="protein sequence ID" value="KPP76016.1"/>
    <property type="molecule type" value="Genomic_DNA"/>
</dbReference>
<protein>
    <submittedName>
        <fullName evidence="8">Enkurin domain-containing protein 1-like</fullName>
    </submittedName>
</protein>
<feature type="domain" description="Enkurin" evidence="7">
    <location>
        <begin position="285"/>
        <end position="377"/>
    </location>
</feature>
<evidence type="ECO:0000256" key="2">
    <source>
        <dbReference type="ARBA" id="ARBA00004245"/>
    </source>
</evidence>
<evidence type="ECO:0000256" key="3">
    <source>
        <dbReference type="ARBA" id="ARBA00022490"/>
    </source>
</evidence>
<keyword evidence="5" id="KW-0966">Cell projection</keyword>
<dbReference type="STRING" id="113540.ENSSFOP00015024363"/>
<evidence type="ECO:0000256" key="4">
    <source>
        <dbReference type="ARBA" id="ARBA00023212"/>
    </source>
</evidence>
<feature type="region of interest" description="Disordered" evidence="6">
    <location>
        <begin position="56"/>
        <end position="75"/>
    </location>
</feature>
<sequence>MIEELRLQPGVEEKLITYSMRDCPIMCEGPSSISGPIPPDPSLFPERYRQPASARGRLEGNQEPPPPHLALPSGPLAPDPLLYPGYYSARTPAPPRAGAAAAHIRERSQKGMVGLLLKMEGVSLGSTPPRSHPQPRDYGKENVRRLREIQKRCREQEAERERTRPLPVKALWTSSKYQNVASKVMIQLQEANPPKKPECQNFLRAHSGSSPTRSLLLQRCPSSQSLNSCDSEMQVCGRTVDFVGLNARAAGKTALRRSRSLQNISREQPKPVCAPRGLVPHYLEKRKRQWRQEEEDRRKNMPDPSVPAGHTLVPEKERQEMLQSLKNTQQTLVKELLALPMRTDTLSVRSRRAHLDCRLSELDEAIKVFSRDKVFVRTDS</sequence>
<evidence type="ECO:0000256" key="1">
    <source>
        <dbReference type="ARBA" id="ARBA00004138"/>
    </source>
</evidence>
<dbReference type="Pfam" id="PF13864">
    <property type="entry name" value="Enkurin"/>
    <property type="match status" value="1"/>
</dbReference>
<dbReference type="GO" id="GO:0005929">
    <property type="term" value="C:cilium"/>
    <property type="evidence" value="ECO:0007669"/>
    <property type="project" value="UniProtKB-SubCell"/>
</dbReference>
<dbReference type="InterPro" id="IPR052102">
    <property type="entry name" value="Enkurin_domain-protein"/>
</dbReference>
<dbReference type="Proteomes" id="UP000034805">
    <property type="component" value="Unassembled WGS sequence"/>
</dbReference>
<accession>A0A0P7Z5U9</accession>
<gene>
    <name evidence="8" type="ORF">Z043_104684</name>
</gene>
<organism evidence="8 9">
    <name type="scientific">Scleropages formosus</name>
    <name type="common">Asian bonytongue</name>
    <name type="synonym">Osteoglossum formosum</name>
    <dbReference type="NCBI Taxonomy" id="113540"/>
    <lineage>
        <taxon>Eukaryota</taxon>
        <taxon>Metazoa</taxon>
        <taxon>Chordata</taxon>
        <taxon>Craniata</taxon>
        <taxon>Vertebrata</taxon>
        <taxon>Euteleostomi</taxon>
        <taxon>Actinopterygii</taxon>
        <taxon>Neopterygii</taxon>
        <taxon>Teleostei</taxon>
        <taxon>Osteoglossocephala</taxon>
        <taxon>Osteoglossomorpha</taxon>
        <taxon>Osteoglossiformes</taxon>
        <taxon>Osteoglossidae</taxon>
        <taxon>Scleropages</taxon>
    </lineage>
</organism>
<evidence type="ECO:0000259" key="7">
    <source>
        <dbReference type="PROSITE" id="PS51665"/>
    </source>
</evidence>
<reference evidence="8 9" key="1">
    <citation type="submission" date="2015-08" db="EMBL/GenBank/DDBJ databases">
        <title>The genome of the Asian arowana (Scleropages formosus).</title>
        <authorList>
            <person name="Tan M.H."/>
            <person name="Gan H.M."/>
            <person name="Croft L.J."/>
            <person name="Austin C.M."/>
        </authorList>
    </citation>
    <scope>NUCLEOTIDE SEQUENCE [LARGE SCALE GENOMIC DNA]</scope>
    <source>
        <strain evidence="8">Aro1</strain>
    </source>
</reference>
<comment type="subcellular location">
    <subcellularLocation>
        <location evidence="1">Cell projection</location>
        <location evidence="1">Cilium</location>
    </subcellularLocation>
    <subcellularLocation>
        <location evidence="2">Cytoplasm</location>
        <location evidence="2">Cytoskeleton</location>
    </subcellularLocation>
</comment>
<keyword evidence="3" id="KW-0963">Cytoplasm</keyword>
<dbReference type="PANTHER" id="PTHR21490:SF2">
    <property type="entry name" value="ENKURIN DOMAIN-CONTAINING PROTEIN 1"/>
    <property type="match status" value="1"/>
</dbReference>
<evidence type="ECO:0000313" key="9">
    <source>
        <dbReference type="Proteomes" id="UP000034805"/>
    </source>
</evidence>
<dbReference type="PROSITE" id="PS51665">
    <property type="entry name" value="ENKURIN"/>
    <property type="match status" value="1"/>
</dbReference>
<feature type="region of interest" description="Disordered" evidence="6">
    <location>
        <begin position="285"/>
        <end position="310"/>
    </location>
</feature>
<dbReference type="InterPro" id="IPR027012">
    <property type="entry name" value="Enkurin_dom"/>
</dbReference>
<evidence type="ECO:0000256" key="5">
    <source>
        <dbReference type="ARBA" id="ARBA00023273"/>
    </source>
</evidence>
<proteinExistence type="predicted"/>
<evidence type="ECO:0000313" key="8">
    <source>
        <dbReference type="EMBL" id="KPP76016.1"/>
    </source>
</evidence>
<name>A0A0P7Z5U9_SCLFO</name>
<dbReference type="GO" id="GO:0005881">
    <property type="term" value="C:cytoplasmic microtubule"/>
    <property type="evidence" value="ECO:0007669"/>
    <property type="project" value="TreeGrafter"/>
</dbReference>
<evidence type="ECO:0000256" key="6">
    <source>
        <dbReference type="SAM" id="MobiDB-lite"/>
    </source>
</evidence>
<keyword evidence="4" id="KW-0206">Cytoskeleton</keyword>
<dbReference type="PANTHER" id="PTHR21490">
    <property type="entry name" value="ENKURIN-RELATED"/>
    <property type="match status" value="1"/>
</dbReference>
<comment type="caution">
    <text evidence="8">The sequence shown here is derived from an EMBL/GenBank/DDBJ whole genome shotgun (WGS) entry which is preliminary data.</text>
</comment>
<dbReference type="AlphaFoldDB" id="A0A0P7Z5U9"/>